<sequence>MEIDRERTQLLLRRSGELQREYDDLVRSLSSAYDSVRSINAALAENRAESRQLFQDLIALMPTTASTSIVRPSSLRSSSDGRRSQSQGQGQRSNVIASTGDASDNATAEKVWDTAEAHSRISRSRASLDNRGVIGGDVVTPDLLRNGVSGQSNDHSISGDGVATVFYSGEHPQENCNVIYFPSNVSASVCDGLGDGDDHSYTVNEASGDSSVLTAQGDGYVLQSKPDNTHLNSGVISTNHDVDLRCVKSEPGM</sequence>
<protein>
    <submittedName>
        <fullName evidence="1">Uncharacterized protein</fullName>
    </submittedName>
</protein>
<name>A0ACC2Q246_9HYME</name>
<evidence type="ECO:0000313" key="1">
    <source>
        <dbReference type="EMBL" id="KAJ8688632.1"/>
    </source>
</evidence>
<dbReference type="EMBL" id="CM056741">
    <property type="protein sequence ID" value="KAJ8688632.1"/>
    <property type="molecule type" value="Genomic_DNA"/>
</dbReference>
<dbReference type="Proteomes" id="UP001239111">
    <property type="component" value="Chromosome 1"/>
</dbReference>
<gene>
    <name evidence="1" type="ORF">QAD02_024427</name>
</gene>
<reference evidence="1" key="1">
    <citation type="submission" date="2023-04" db="EMBL/GenBank/DDBJ databases">
        <title>A chromosome-level genome assembly of the parasitoid wasp Eretmocerus hayati.</title>
        <authorList>
            <person name="Zhong Y."/>
            <person name="Liu S."/>
            <person name="Liu Y."/>
        </authorList>
    </citation>
    <scope>NUCLEOTIDE SEQUENCE</scope>
    <source>
        <strain evidence="1">ZJU_SS_LIU_2023</strain>
    </source>
</reference>
<comment type="caution">
    <text evidence="1">The sequence shown here is derived from an EMBL/GenBank/DDBJ whole genome shotgun (WGS) entry which is preliminary data.</text>
</comment>
<organism evidence="1 2">
    <name type="scientific">Eretmocerus hayati</name>
    <dbReference type="NCBI Taxonomy" id="131215"/>
    <lineage>
        <taxon>Eukaryota</taxon>
        <taxon>Metazoa</taxon>
        <taxon>Ecdysozoa</taxon>
        <taxon>Arthropoda</taxon>
        <taxon>Hexapoda</taxon>
        <taxon>Insecta</taxon>
        <taxon>Pterygota</taxon>
        <taxon>Neoptera</taxon>
        <taxon>Endopterygota</taxon>
        <taxon>Hymenoptera</taxon>
        <taxon>Apocrita</taxon>
        <taxon>Proctotrupomorpha</taxon>
        <taxon>Chalcidoidea</taxon>
        <taxon>Aphelinidae</taxon>
        <taxon>Aphelininae</taxon>
        <taxon>Eretmocerus</taxon>
    </lineage>
</organism>
<accession>A0ACC2Q246</accession>
<keyword evidence="2" id="KW-1185">Reference proteome</keyword>
<proteinExistence type="predicted"/>
<evidence type="ECO:0000313" key="2">
    <source>
        <dbReference type="Proteomes" id="UP001239111"/>
    </source>
</evidence>